<gene>
    <name evidence="2" type="ORF">PoMZ_08611</name>
</gene>
<sequence length="359" mass="40742">MVFPYKKLDPSQKEFRLLEIQPSLDDKAPIEARLTTVKESCEVQYIAISSPYGDPNEKERITVNNRPVIIPAHLASALRNVRALFFPVLAQHFQEPQLSRRPRGAPRWLKQLFRVGSSIASGGAGRSSNSTSSKGSSESGNAAVLRVWLDMICVNQGSDAEKSQQHSTIRTIYRNAELVVGWLGDKIEETDLGLGAIAEVDEIMPERWGDAGDQEENPEDYAPTHRWARIAMQEWTAEIDGKPPNQGPSWIGATDILLRPYFQRRWLLEELAEARYPAFMIGDVILPWKQVLRVYKFIEEFRYQESDIFPKELREHMALLPLESTQKLMDEFSRKQAREEARILTVASSRATSSSASTR</sequence>
<dbReference type="PANTHER" id="PTHR24148">
    <property type="entry name" value="ANKYRIN REPEAT DOMAIN-CONTAINING PROTEIN 39 HOMOLOG-RELATED"/>
    <property type="match status" value="1"/>
</dbReference>
<evidence type="ECO:0000259" key="1">
    <source>
        <dbReference type="Pfam" id="PF06985"/>
    </source>
</evidence>
<evidence type="ECO:0000313" key="2">
    <source>
        <dbReference type="EMBL" id="QBZ61657.1"/>
    </source>
</evidence>
<dbReference type="InterPro" id="IPR010730">
    <property type="entry name" value="HET"/>
</dbReference>
<dbReference type="VEuPathDB" id="FungiDB:M_BR32_EuGene_00143561"/>
<feature type="domain" description="Heterokaryon incompatibility" evidence="1">
    <location>
        <begin position="146"/>
        <end position="270"/>
    </location>
</feature>
<dbReference type="AlphaFoldDB" id="A0A4P7NI31"/>
<dbReference type="OMA" id="LRVWIDC"/>
<dbReference type="EMBL" id="CP034207">
    <property type="protein sequence ID" value="QBZ61657.1"/>
    <property type="molecule type" value="Genomic_DNA"/>
</dbReference>
<dbReference type="Pfam" id="PF06985">
    <property type="entry name" value="HET"/>
    <property type="match status" value="1"/>
</dbReference>
<evidence type="ECO:0000313" key="3">
    <source>
        <dbReference type="Proteomes" id="UP000294847"/>
    </source>
</evidence>
<protein>
    <recommendedName>
        <fullName evidence="1">Heterokaryon incompatibility domain-containing protein</fullName>
    </recommendedName>
</protein>
<proteinExistence type="predicted"/>
<dbReference type="InterPro" id="IPR052895">
    <property type="entry name" value="HetReg/Transcr_Mod"/>
</dbReference>
<name>A0A4P7NI31_PYROR</name>
<dbReference type="Proteomes" id="UP000294847">
    <property type="component" value="Chromosome 4"/>
</dbReference>
<reference evidence="2 3" key="1">
    <citation type="journal article" date="2019" name="Mol. Biol. Evol.">
        <title>Blast fungal genomes show frequent chromosomal changes, gene gains and losses, and effector gene turnover.</title>
        <authorList>
            <person name="Gomez Luciano L.B."/>
            <person name="Jason Tsai I."/>
            <person name="Chuma I."/>
            <person name="Tosa Y."/>
            <person name="Chen Y.H."/>
            <person name="Li J.Y."/>
            <person name="Li M.Y."/>
            <person name="Jade Lu M.Y."/>
            <person name="Nakayashiki H."/>
            <person name="Li W.H."/>
        </authorList>
    </citation>
    <scope>NUCLEOTIDE SEQUENCE [LARGE SCALE GENOMIC DNA]</scope>
    <source>
        <strain evidence="2">MZ5-1-6</strain>
    </source>
</reference>
<dbReference type="PANTHER" id="PTHR24148:SF64">
    <property type="entry name" value="HETEROKARYON INCOMPATIBILITY DOMAIN-CONTAINING PROTEIN"/>
    <property type="match status" value="1"/>
</dbReference>
<organism evidence="2 3">
    <name type="scientific">Pyricularia oryzae</name>
    <name type="common">Rice blast fungus</name>
    <name type="synonym">Magnaporthe oryzae</name>
    <dbReference type="NCBI Taxonomy" id="318829"/>
    <lineage>
        <taxon>Eukaryota</taxon>
        <taxon>Fungi</taxon>
        <taxon>Dikarya</taxon>
        <taxon>Ascomycota</taxon>
        <taxon>Pezizomycotina</taxon>
        <taxon>Sordariomycetes</taxon>
        <taxon>Sordariomycetidae</taxon>
        <taxon>Magnaporthales</taxon>
        <taxon>Pyriculariaceae</taxon>
        <taxon>Pyricularia</taxon>
    </lineage>
</organism>
<accession>A0A4P7NI31</accession>